<gene>
    <name evidence="6" type="ORF">A2763_03170</name>
</gene>
<evidence type="ECO:0000256" key="2">
    <source>
        <dbReference type="ARBA" id="ARBA00022692"/>
    </source>
</evidence>
<evidence type="ECO:0008006" key="8">
    <source>
        <dbReference type="Google" id="ProtNLM"/>
    </source>
</evidence>
<dbReference type="EMBL" id="MFKV01000028">
    <property type="protein sequence ID" value="OGG49656.1"/>
    <property type="molecule type" value="Genomic_DNA"/>
</dbReference>
<protein>
    <recommendedName>
        <fullName evidence="8">Import component protein</fullName>
    </recommendedName>
</protein>
<feature type="transmembrane region" description="Helical" evidence="5">
    <location>
        <begin position="15"/>
        <end position="33"/>
    </location>
</feature>
<dbReference type="Proteomes" id="UP000178370">
    <property type="component" value="Unassembled WGS sequence"/>
</dbReference>
<accession>A0A1F6CK74</accession>
<dbReference type="InterPro" id="IPR019109">
    <property type="entry name" value="MamF_MmsF"/>
</dbReference>
<proteinExistence type="predicted"/>
<evidence type="ECO:0000256" key="5">
    <source>
        <dbReference type="SAM" id="Phobius"/>
    </source>
</evidence>
<evidence type="ECO:0000313" key="7">
    <source>
        <dbReference type="Proteomes" id="UP000178370"/>
    </source>
</evidence>
<dbReference type="STRING" id="1798482.A2763_03170"/>
<sequence length="110" mass="11958">MDQPSGIPSPHKNTLMAVLAYLGILVVIPLIVAKGDPFVKFHIKQGLVLVIIELAMWALAMTMLGWQLMPLVQIVNLGVLILAVIGIVNAVQGKEKELPLVGSFARNFNF</sequence>
<keyword evidence="4 5" id="KW-0472">Membrane</keyword>
<evidence type="ECO:0000256" key="1">
    <source>
        <dbReference type="ARBA" id="ARBA00004141"/>
    </source>
</evidence>
<comment type="subcellular location">
    <subcellularLocation>
        <location evidence="1">Membrane</location>
        <topology evidence="1">Multi-pass membrane protein</topology>
    </subcellularLocation>
</comment>
<evidence type="ECO:0000313" key="6">
    <source>
        <dbReference type="EMBL" id="OGG49656.1"/>
    </source>
</evidence>
<reference evidence="6 7" key="1">
    <citation type="journal article" date="2016" name="Nat. Commun.">
        <title>Thousands of microbial genomes shed light on interconnected biogeochemical processes in an aquifer system.</title>
        <authorList>
            <person name="Anantharaman K."/>
            <person name="Brown C.T."/>
            <person name="Hug L.A."/>
            <person name="Sharon I."/>
            <person name="Castelle C.J."/>
            <person name="Probst A.J."/>
            <person name="Thomas B.C."/>
            <person name="Singh A."/>
            <person name="Wilkins M.J."/>
            <person name="Karaoz U."/>
            <person name="Brodie E.L."/>
            <person name="Williams K.H."/>
            <person name="Hubbard S.S."/>
            <person name="Banfield J.F."/>
        </authorList>
    </citation>
    <scope>NUCLEOTIDE SEQUENCE [LARGE SCALE GENOMIC DNA]</scope>
</reference>
<dbReference type="Pfam" id="PF09685">
    <property type="entry name" value="MamF_MmsF"/>
    <property type="match status" value="1"/>
</dbReference>
<feature type="transmembrane region" description="Helical" evidence="5">
    <location>
        <begin position="45"/>
        <end position="66"/>
    </location>
</feature>
<keyword evidence="2 5" id="KW-0812">Transmembrane</keyword>
<evidence type="ECO:0000256" key="3">
    <source>
        <dbReference type="ARBA" id="ARBA00022989"/>
    </source>
</evidence>
<keyword evidence="3 5" id="KW-1133">Transmembrane helix</keyword>
<evidence type="ECO:0000256" key="4">
    <source>
        <dbReference type="ARBA" id="ARBA00023136"/>
    </source>
</evidence>
<dbReference type="AlphaFoldDB" id="A0A1F6CK74"/>
<organism evidence="6 7">
    <name type="scientific">Candidatus Kaiserbacteria bacterium RIFCSPHIGHO2_01_FULL_54_36</name>
    <dbReference type="NCBI Taxonomy" id="1798482"/>
    <lineage>
        <taxon>Bacteria</taxon>
        <taxon>Candidatus Kaiseribacteriota</taxon>
    </lineage>
</organism>
<feature type="transmembrane region" description="Helical" evidence="5">
    <location>
        <begin position="72"/>
        <end position="91"/>
    </location>
</feature>
<comment type="caution">
    <text evidence="6">The sequence shown here is derived from an EMBL/GenBank/DDBJ whole genome shotgun (WGS) entry which is preliminary data.</text>
</comment>
<name>A0A1F6CK74_9BACT</name>